<name>A0A9N9UDP2_9HYPO</name>
<evidence type="ECO:0000313" key="1">
    <source>
        <dbReference type="EMBL" id="CAG9983832.1"/>
    </source>
</evidence>
<protein>
    <submittedName>
        <fullName evidence="1">Uncharacterized protein</fullName>
    </submittedName>
</protein>
<reference evidence="1 2" key="2">
    <citation type="submission" date="2021-10" db="EMBL/GenBank/DDBJ databases">
        <authorList>
            <person name="Piombo E."/>
        </authorList>
    </citation>
    <scope>NUCLEOTIDE SEQUENCE [LARGE SCALE GENOMIC DNA]</scope>
</reference>
<keyword evidence="2" id="KW-1185">Reference proteome</keyword>
<proteinExistence type="predicted"/>
<sequence length="61" mass="6514">MAKEHILPRSRASVGYHRANSKGIDIDAKSSRKAAADFLATDLGKGVDIHGVDINILINGE</sequence>
<evidence type="ECO:0000313" key="2">
    <source>
        <dbReference type="Proteomes" id="UP000754883"/>
    </source>
</evidence>
<dbReference type="Proteomes" id="UP000754883">
    <property type="component" value="Unassembled WGS sequence"/>
</dbReference>
<organism evidence="1 2">
    <name type="scientific">Clonostachys byssicola</name>
    <dbReference type="NCBI Taxonomy" id="160290"/>
    <lineage>
        <taxon>Eukaryota</taxon>
        <taxon>Fungi</taxon>
        <taxon>Dikarya</taxon>
        <taxon>Ascomycota</taxon>
        <taxon>Pezizomycotina</taxon>
        <taxon>Sordariomycetes</taxon>
        <taxon>Hypocreomycetidae</taxon>
        <taxon>Hypocreales</taxon>
        <taxon>Bionectriaceae</taxon>
        <taxon>Clonostachys</taxon>
    </lineage>
</organism>
<dbReference type="EMBL" id="CABFNO020001373">
    <property type="protein sequence ID" value="CAG9983832.1"/>
    <property type="molecule type" value="Genomic_DNA"/>
</dbReference>
<gene>
    <name evidence="1" type="ORF">CBYS24578_00017921</name>
</gene>
<accession>A0A9N9UDP2</accession>
<reference evidence="2" key="1">
    <citation type="submission" date="2019-06" db="EMBL/GenBank/DDBJ databases">
        <authorList>
            <person name="Broberg M."/>
        </authorList>
    </citation>
    <scope>NUCLEOTIDE SEQUENCE [LARGE SCALE GENOMIC DNA]</scope>
</reference>
<comment type="caution">
    <text evidence="1">The sequence shown here is derived from an EMBL/GenBank/DDBJ whole genome shotgun (WGS) entry which is preliminary data.</text>
</comment>
<dbReference type="AlphaFoldDB" id="A0A9N9UDP2"/>